<gene>
    <name evidence="3" type="ORF">GCK32_002508</name>
</gene>
<dbReference type="EMBL" id="WIXE01006179">
    <property type="protein sequence ID" value="KAK5981539.1"/>
    <property type="molecule type" value="Genomic_DNA"/>
</dbReference>
<keyword evidence="4" id="KW-1185">Reference proteome</keyword>
<name>A0AAN8IP13_TRICO</name>
<evidence type="ECO:0000259" key="2">
    <source>
        <dbReference type="Pfam" id="PF04155"/>
    </source>
</evidence>
<comment type="caution">
    <text evidence="3">The sequence shown here is derived from an EMBL/GenBank/DDBJ whole genome shotgun (WGS) entry which is preliminary data.</text>
</comment>
<dbReference type="PRINTS" id="PR01217">
    <property type="entry name" value="PRICHEXTENSN"/>
</dbReference>
<evidence type="ECO:0000313" key="4">
    <source>
        <dbReference type="Proteomes" id="UP001331761"/>
    </source>
</evidence>
<feature type="region of interest" description="Disordered" evidence="1">
    <location>
        <begin position="25"/>
        <end position="109"/>
    </location>
</feature>
<accession>A0AAN8IP13</accession>
<dbReference type="Proteomes" id="UP001331761">
    <property type="component" value="Unassembled WGS sequence"/>
</dbReference>
<dbReference type="InterPro" id="IPR007284">
    <property type="entry name" value="Ground-like_dom"/>
</dbReference>
<evidence type="ECO:0000256" key="1">
    <source>
        <dbReference type="SAM" id="MobiDB-lite"/>
    </source>
</evidence>
<organism evidence="3 4">
    <name type="scientific">Trichostrongylus colubriformis</name>
    <name type="common">Black scour worm</name>
    <dbReference type="NCBI Taxonomy" id="6319"/>
    <lineage>
        <taxon>Eukaryota</taxon>
        <taxon>Metazoa</taxon>
        <taxon>Ecdysozoa</taxon>
        <taxon>Nematoda</taxon>
        <taxon>Chromadorea</taxon>
        <taxon>Rhabditida</taxon>
        <taxon>Rhabditina</taxon>
        <taxon>Rhabditomorpha</taxon>
        <taxon>Strongyloidea</taxon>
        <taxon>Trichostrongylidae</taxon>
        <taxon>Trichostrongylus</taxon>
    </lineage>
</organism>
<feature type="domain" description="Ground-like" evidence="2">
    <location>
        <begin position="242"/>
        <end position="312"/>
    </location>
</feature>
<evidence type="ECO:0000313" key="3">
    <source>
        <dbReference type="EMBL" id="KAK5981539.1"/>
    </source>
</evidence>
<protein>
    <submittedName>
        <fullName evidence="3">Ground region domain containing protein</fullName>
    </submittedName>
</protein>
<sequence length="315" mass="35499">MPQPLPQLISQPVPQPQPIEYYYKSNSYSQSPLDTLASMDKEPSTASVSTKSQEYEEYDKKLPEQKATLVEESTPTAETVVVTPSRTYIREESYQTQPQPLPQPQPYQPHPYQPQPLMPYQPYQPRPVAYRPLQMLPAGGCGGVPPQYYRPAPYMPRGYVVPYAPGPTYPPLPPPPPPPQPYPTAPFIQPPHPHPLPINDCCGRCSSVCGPHARRIFAQSAKTVKANKSGLPKSMNETELNDTRCASKELREIMDKISYRTPSIAKRLIQRIAEEKLGGVFAVFCSKEDFTYVTRGKVYCQTERDDVVCYAFQHN</sequence>
<proteinExistence type="predicted"/>
<dbReference type="Pfam" id="PF04155">
    <property type="entry name" value="Ground-like"/>
    <property type="match status" value="1"/>
</dbReference>
<reference evidence="3 4" key="1">
    <citation type="submission" date="2019-10" db="EMBL/GenBank/DDBJ databases">
        <title>Assembly and Annotation for the nematode Trichostrongylus colubriformis.</title>
        <authorList>
            <person name="Martin J."/>
        </authorList>
    </citation>
    <scope>NUCLEOTIDE SEQUENCE [LARGE SCALE GENOMIC DNA]</scope>
    <source>
        <strain evidence="3">G859</strain>
        <tissue evidence="3">Whole worm</tissue>
    </source>
</reference>
<dbReference type="AlphaFoldDB" id="A0AAN8IP13"/>
<feature type="compositionally biased region" description="Pro residues" evidence="1">
    <location>
        <begin position="99"/>
        <end position="109"/>
    </location>
</feature>
<feature type="compositionally biased region" description="Polar residues" evidence="1">
    <location>
        <begin position="71"/>
        <end position="86"/>
    </location>
</feature>